<feature type="non-terminal residue" evidence="2">
    <location>
        <position position="1"/>
    </location>
</feature>
<evidence type="ECO:0000313" key="2">
    <source>
        <dbReference type="EMBL" id="CAE6450721.1"/>
    </source>
</evidence>
<dbReference type="Proteomes" id="UP000663853">
    <property type="component" value="Unassembled WGS sequence"/>
</dbReference>
<sequence>IHDAIRAINTISTVPALHDAKLSAQLAQHLFTVQMAVYLNEYPPCDLPRVNMYMPPPIPSYIPISLEPVVAAPSDKELEVAHNAVRTLEGLAHVWQKAARYIQDSNQGRFVQRPINPPPPPQANDNDPPASTPDHPPNMTDQQGSQDTPPTGPDPNGPTPQTAPPSHEISELISVLRSQVSSDQFCAALQNTNQLLSGNRELLTDIGRTLASTRILTFPPHSYHSYRRANCEGEIPWMHNLPYVSSGDGSTLVQEISEQDLVAYLRFYKIDSGLVEGYGAGSLRPGQEEQARKKLAYYIYYGRSV</sequence>
<evidence type="ECO:0000313" key="3">
    <source>
        <dbReference type="Proteomes" id="UP000663853"/>
    </source>
</evidence>
<proteinExistence type="predicted"/>
<name>A0A8H3BA96_9AGAM</name>
<reference evidence="2" key="1">
    <citation type="submission" date="2021-01" db="EMBL/GenBank/DDBJ databases">
        <authorList>
            <person name="Kaushik A."/>
        </authorList>
    </citation>
    <scope>NUCLEOTIDE SEQUENCE</scope>
    <source>
        <strain evidence="2">AG6-10EEA</strain>
    </source>
</reference>
<feature type="region of interest" description="Disordered" evidence="1">
    <location>
        <begin position="109"/>
        <end position="167"/>
    </location>
</feature>
<dbReference type="EMBL" id="CAJMXA010001082">
    <property type="protein sequence ID" value="CAE6450721.1"/>
    <property type="molecule type" value="Genomic_DNA"/>
</dbReference>
<evidence type="ECO:0000256" key="1">
    <source>
        <dbReference type="SAM" id="MobiDB-lite"/>
    </source>
</evidence>
<organism evidence="2 3">
    <name type="scientific">Rhizoctonia solani</name>
    <dbReference type="NCBI Taxonomy" id="456999"/>
    <lineage>
        <taxon>Eukaryota</taxon>
        <taxon>Fungi</taxon>
        <taxon>Dikarya</taxon>
        <taxon>Basidiomycota</taxon>
        <taxon>Agaricomycotina</taxon>
        <taxon>Agaricomycetes</taxon>
        <taxon>Cantharellales</taxon>
        <taxon>Ceratobasidiaceae</taxon>
        <taxon>Rhizoctonia</taxon>
    </lineage>
</organism>
<accession>A0A8H3BA96</accession>
<feature type="compositionally biased region" description="Pro residues" evidence="1">
    <location>
        <begin position="150"/>
        <end position="163"/>
    </location>
</feature>
<dbReference type="AlphaFoldDB" id="A0A8H3BA96"/>
<comment type="caution">
    <text evidence="2">The sequence shown here is derived from an EMBL/GenBank/DDBJ whole genome shotgun (WGS) entry which is preliminary data.</text>
</comment>
<protein>
    <submittedName>
        <fullName evidence="2">Uncharacterized protein</fullName>
    </submittedName>
</protein>
<gene>
    <name evidence="2" type="ORF">RDB_LOCUS49514</name>
</gene>